<sequence>MKKRNIIWLGLILAVFCFMAKAIYSMLDWEIRHISFENLS</sequence>
<name>A0ABZ3F408_9FIRM</name>
<organism evidence="1 2">
    <name type="scientific">Kineothrix sedimenti</name>
    <dbReference type="NCBI Taxonomy" id="3123317"/>
    <lineage>
        <taxon>Bacteria</taxon>
        <taxon>Bacillati</taxon>
        <taxon>Bacillota</taxon>
        <taxon>Clostridia</taxon>
        <taxon>Lachnospirales</taxon>
        <taxon>Lachnospiraceae</taxon>
        <taxon>Kineothrix</taxon>
    </lineage>
</organism>
<dbReference type="EMBL" id="CP146256">
    <property type="protein sequence ID" value="XAH76272.1"/>
    <property type="molecule type" value="Genomic_DNA"/>
</dbReference>
<dbReference type="Proteomes" id="UP001451571">
    <property type="component" value="Chromosome"/>
</dbReference>
<reference evidence="1 2" key="1">
    <citation type="submission" date="2024-02" db="EMBL/GenBank/DDBJ databases">
        <title>Bacterial strain from lacustrine sediment.</title>
        <authorList>
            <person name="Petit C."/>
            <person name="Fadhlaoui K."/>
        </authorList>
    </citation>
    <scope>NUCLEOTIDE SEQUENCE [LARGE SCALE GENOMIC DNA]</scope>
    <source>
        <strain evidence="1 2">IPX-CK</strain>
    </source>
</reference>
<evidence type="ECO:0008006" key="3">
    <source>
        <dbReference type="Google" id="ProtNLM"/>
    </source>
</evidence>
<dbReference type="RefSeq" id="WP_342759845.1">
    <property type="nucleotide sequence ID" value="NZ_CP146256.1"/>
</dbReference>
<evidence type="ECO:0000313" key="1">
    <source>
        <dbReference type="EMBL" id="XAH76272.1"/>
    </source>
</evidence>
<protein>
    <recommendedName>
        <fullName evidence="3">Lipoprotein</fullName>
    </recommendedName>
</protein>
<gene>
    <name evidence="1" type="ORF">V6984_11095</name>
</gene>
<accession>A0ABZ3F408</accession>
<proteinExistence type="predicted"/>
<keyword evidence="2" id="KW-1185">Reference proteome</keyword>
<evidence type="ECO:0000313" key="2">
    <source>
        <dbReference type="Proteomes" id="UP001451571"/>
    </source>
</evidence>